<evidence type="ECO:0000313" key="3">
    <source>
        <dbReference type="Proteomes" id="UP001144280"/>
    </source>
</evidence>
<evidence type="ECO:0000256" key="1">
    <source>
        <dbReference type="SAM" id="Phobius"/>
    </source>
</evidence>
<sequence length="77" mass="8035">MAGFTLGVVVALFVGVWLGKMHVAAKGKRSDYAKAKAGLPGLRKGARAASIRYLGYLLVVILMVVALMYGVAANGEP</sequence>
<protein>
    <submittedName>
        <fullName evidence="2">Uncharacterized protein</fullName>
    </submittedName>
</protein>
<evidence type="ECO:0000313" key="2">
    <source>
        <dbReference type="EMBL" id="GLH95086.1"/>
    </source>
</evidence>
<proteinExistence type="predicted"/>
<feature type="transmembrane region" description="Helical" evidence="1">
    <location>
        <begin position="6"/>
        <end position="25"/>
    </location>
</feature>
<gene>
    <name evidence="2" type="ORF">Pa4123_03580</name>
</gene>
<keyword evidence="3" id="KW-1185">Reference proteome</keyword>
<accession>A0ABQ5QMJ4</accession>
<dbReference type="RefSeq" id="WP_281891945.1">
    <property type="nucleotide sequence ID" value="NZ_BSDI01000001.1"/>
</dbReference>
<name>A0ABQ5QMJ4_9ACTN</name>
<keyword evidence="1" id="KW-0812">Transmembrane</keyword>
<keyword evidence="1" id="KW-1133">Transmembrane helix</keyword>
<reference evidence="2" key="1">
    <citation type="submission" date="2022-12" db="EMBL/GenBank/DDBJ databases">
        <title>New Phytohabitans aurantiacus sp. RD004123 nov., an actinomycete isolated from soil.</title>
        <authorList>
            <person name="Triningsih D.W."/>
            <person name="Harunari E."/>
            <person name="Igarashi Y."/>
        </authorList>
    </citation>
    <scope>NUCLEOTIDE SEQUENCE</scope>
    <source>
        <strain evidence="2">RD004123</strain>
    </source>
</reference>
<feature type="transmembrane region" description="Helical" evidence="1">
    <location>
        <begin position="53"/>
        <end position="72"/>
    </location>
</feature>
<keyword evidence="1" id="KW-0472">Membrane</keyword>
<organism evidence="2 3">
    <name type="scientific">Phytohabitans aurantiacus</name>
    <dbReference type="NCBI Taxonomy" id="3016789"/>
    <lineage>
        <taxon>Bacteria</taxon>
        <taxon>Bacillati</taxon>
        <taxon>Actinomycetota</taxon>
        <taxon>Actinomycetes</taxon>
        <taxon>Micromonosporales</taxon>
        <taxon>Micromonosporaceae</taxon>
    </lineage>
</organism>
<dbReference type="EMBL" id="BSDI01000001">
    <property type="protein sequence ID" value="GLH95086.1"/>
    <property type="molecule type" value="Genomic_DNA"/>
</dbReference>
<comment type="caution">
    <text evidence="2">The sequence shown here is derived from an EMBL/GenBank/DDBJ whole genome shotgun (WGS) entry which is preliminary data.</text>
</comment>
<dbReference type="Proteomes" id="UP001144280">
    <property type="component" value="Unassembled WGS sequence"/>
</dbReference>